<keyword evidence="1" id="KW-1133">Transmembrane helix</keyword>
<proteinExistence type="predicted"/>
<dbReference type="RefSeq" id="WP_101768496.1">
    <property type="nucleotide sequence ID" value="NZ_BPPU01000001.1"/>
</dbReference>
<dbReference type="NCBIfam" id="TIGR02099">
    <property type="entry name" value="YhdP family protein"/>
    <property type="match status" value="1"/>
</dbReference>
<feature type="transmembrane region" description="Helical" evidence="1">
    <location>
        <begin position="12"/>
        <end position="34"/>
    </location>
</feature>
<accession>A0A2N4UT65</accession>
<organism evidence="3 4">
    <name type="scientific">Photobacterium carnosum</name>
    <dbReference type="NCBI Taxonomy" id="2023717"/>
    <lineage>
        <taxon>Bacteria</taxon>
        <taxon>Pseudomonadati</taxon>
        <taxon>Pseudomonadota</taxon>
        <taxon>Gammaproteobacteria</taxon>
        <taxon>Vibrionales</taxon>
        <taxon>Vibrionaceae</taxon>
        <taxon>Photobacterium</taxon>
    </lineage>
</organism>
<evidence type="ECO:0000313" key="3">
    <source>
        <dbReference type="EMBL" id="PLC58208.1"/>
    </source>
</evidence>
<name>A0A2N4UT65_9GAMM</name>
<gene>
    <name evidence="3" type="ORF">CIK00_08650</name>
</gene>
<dbReference type="PANTHER" id="PTHR38690:SF1">
    <property type="entry name" value="PROTEASE"/>
    <property type="match status" value="1"/>
</dbReference>
<keyword evidence="1" id="KW-0472">Membrane</keyword>
<dbReference type="Pfam" id="PF13116">
    <property type="entry name" value="YhdP"/>
    <property type="match status" value="1"/>
</dbReference>
<comment type="caution">
    <text evidence="3">The sequence shown here is derived from an EMBL/GenBank/DDBJ whole genome shotgun (WGS) entry which is preliminary data.</text>
</comment>
<feature type="domain" description="YhdP central" evidence="2">
    <location>
        <begin position="4"/>
        <end position="1278"/>
    </location>
</feature>
<evidence type="ECO:0000313" key="4">
    <source>
        <dbReference type="Proteomes" id="UP000234420"/>
    </source>
</evidence>
<evidence type="ECO:0000259" key="2">
    <source>
        <dbReference type="Pfam" id="PF13116"/>
    </source>
</evidence>
<sequence length="1296" mass="141908">MPKILVRLVRSGLWLIVIVALFLASLITGLRLLLPHLNDYRLPIAHWVSQQADVALTLTSINGDWQIAGPTVTVTGISISAQPHSQPLANIGQVSFYFDIWHSALHLRPIFKQVTISQVDLDLTKIKPSSSALNVADVSVAQRLEQLFFTRLGQFQLLDSSVSFVAPSGSEQKLNIKQLDWVNVDGRHLAQGNINFSNSDLGQLAIKANISEQGGLKSLSGLVYIKGKHVSVTPWLNKQFSGVANITDSEIGVEAWLAFKHGQIKSAKAKINNSIIDWQVGKKQHQINIKHGLVALRPIRLADGSRTWRIDTEKFAIYTDDVAWPTFDIAGQLSFDDHDQLNQWKLALSNIALQRLLPLMNFLPSTNKLVDAVRHLKPSGLLTHIRVAGEVNKVPRFSFKIQQLSVKPWQWVPGINHLNATIAGDGLQGNVTLNVAADSFAYEKVFSKPLKINHAQVQAYWHHDARGTTLWSDQLAVATPDLTFSGQARVDIPASAPTWLSLYGEANVTDAGQTWRYLPRPALGDRLTDYLATAIKGGKVKSARILWYGALNDFPYQHHDGVFQAFVPLTHAKFSFDPAWPVLRDLQLNLLFENDKMYIDANHVKTLGASSSKVVGKADLTPNGQLKLAIDLAATGPQVRQYMLNSPLVSSVGSTLTTIDVAGPVTAKLNLDIPFNGSDVDASGKVYFKHNQITLTTPHLAIKNVNGSLSFNNNKIKAQGLVGLLYQQPIQFGFDGNTVKKSADYKVNVNVGGQWQLAKLKDYLPSAVLNNINGSSNWKALVRVNIKPSGFDYNVGVTVPLTQVNSKLPYPLQHFKDTTAVLKVNVKGDKNQLYTQAVLPNVSYQAQVSLLATVPKITASNLSIGDEKLLTSPLQGQLVRINSRQFNADQWLAVIRQLMDNHTSLSSGATTHTAGFSLPLPTRVMAKIDQLTLGGLAWHQLDAVATRGRGWSIKLASQEANGYISWIKNQPLNIILKSLHLNLPQLEQQPPGALLTPKLATKPPSTLVTANDRSTMATMPAIDLSIADAWLQGYRLGAVTATLTKHNQRLQLQQFKVKSGNVKLSASGDWSMARQHNHTKLDMVISGTNSTDLLDRFGISGGVQNAPFNTHVIVNWQGTPWGIDRTTLNGTVKTDIGKGIVSGVGGAGRLLGLFSLDSIIRKMKLDFSGIFDNGLAFNYIRGNGTIKDGIFNSHDIKMQALAGDMYINGKVNLVDEIVNANVKFIPDFTSGLPVMTAFAVAPQVALYVFAISTVLSPVLDVITQVNYQVTGPIASPKVIERSRLEGEYKVPENNRL</sequence>
<dbReference type="InterPro" id="IPR011836">
    <property type="entry name" value="YhdP"/>
</dbReference>
<dbReference type="EMBL" id="NPIB01000008">
    <property type="protein sequence ID" value="PLC58208.1"/>
    <property type="molecule type" value="Genomic_DNA"/>
</dbReference>
<keyword evidence="4" id="KW-1185">Reference proteome</keyword>
<keyword evidence="1" id="KW-0812">Transmembrane</keyword>
<dbReference type="InterPro" id="IPR025263">
    <property type="entry name" value="YhdP_central"/>
</dbReference>
<protein>
    <submittedName>
        <fullName evidence="3">TIGR02099 family protein</fullName>
    </submittedName>
</protein>
<dbReference type="Proteomes" id="UP000234420">
    <property type="component" value="Unassembled WGS sequence"/>
</dbReference>
<evidence type="ECO:0000256" key="1">
    <source>
        <dbReference type="SAM" id="Phobius"/>
    </source>
</evidence>
<reference evidence="3 4" key="1">
    <citation type="journal article" date="2018" name="Syst. Appl. Microbiol.">
        <title>Photobacterium carnosum sp. nov., isolated from spoiled modified atmosphere packaged poultry meat.</title>
        <authorList>
            <person name="Hilgarth M."/>
            <person name="Fuertes S."/>
            <person name="Ehrmann M."/>
            <person name="Vogel R.F."/>
        </authorList>
    </citation>
    <scope>NUCLEOTIDE SEQUENCE [LARGE SCALE GENOMIC DNA]</scope>
    <source>
        <strain evidence="3 4">TMW 2.2021</strain>
    </source>
</reference>
<dbReference type="PANTHER" id="PTHR38690">
    <property type="entry name" value="PROTEASE-RELATED"/>
    <property type="match status" value="1"/>
</dbReference>